<evidence type="ECO:0000256" key="5">
    <source>
        <dbReference type="ARBA" id="ARBA00022900"/>
    </source>
</evidence>
<evidence type="ECO:0000256" key="2">
    <source>
        <dbReference type="ARBA" id="ARBA00009500"/>
    </source>
</evidence>
<sequence>MHTRLAGWEEKEEPLLKQEQDIKPGDTPDNIAFSPLAVASGLSVVLAVTSGRTAKQLSAALVADVRTVHEQFRHVFNELGHMHGQVSLSLANRLYADDRLRPLGGYQATLDRCYKSPVESERFHADPEACRSSINACVERTTCSRVKELLPRGILDCGTLLALPRHLAPGSVVVNVVCSLFVCLALVSEYFGWPSGSETEELRRWNTPFDPGRTVPGDFHESRTRVVRTRMMWGDAPARLNHYCEGLAGRAIDVPYEDNGGRFSMTLLVPDQLDGLGALVESLTPERLNRILRGFDPQQDAQLELPRFKLEDTTDLRVVLQEMGVTDLFDPLVAEFPGFTMSRDPSEESSSGLQTNGLALSVAVHKAFIDVNEEGTGTTAPKDVPETPGSFLKDPSRFRVDRPFYFLIRCHNPEVILFAGTVHHVQPL</sequence>
<comment type="similarity">
    <text evidence="2 7">Belongs to the serpin family.</text>
</comment>
<dbReference type="SMART" id="SM00093">
    <property type="entry name" value="SERPIN"/>
    <property type="match status" value="1"/>
</dbReference>
<evidence type="ECO:0000313" key="9">
    <source>
        <dbReference type="EMBL" id="KAH7972220.1"/>
    </source>
</evidence>
<comment type="subcellular location">
    <subcellularLocation>
        <location evidence="1">Secreted</location>
    </subcellularLocation>
</comment>
<evidence type="ECO:0000256" key="4">
    <source>
        <dbReference type="ARBA" id="ARBA00022690"/>
    </source>
</evidence>
<accession>A0A9D4Q995</accession>
<keyword evidence="6" id="KW-0325">Glycoprotein</keyword>
<comment type="caution">
    <text evidence="9">The sequence shown here is derived from an EMBL/GenBank/DDBJ whole genome shotgun (WGS) entry which is preliminary data.</text>
</comment>
<evidence type="ECO:0000256" key="7">
    <source>
        <dbReference type="RuleBase" id="RU000411"/>
    </source>
</evidence>
<dbReference type="Gene3D" id="3.30.497.10">
    <property type="entry name" value="Antithrombin, subunit I, domain 2"/>
    <property type="match status" value="1"/>
</dbReference>
<dbReference type="InterPro" id="IPR042178">
    <property type="entry name" value="Serpin_sf_1"/>
</dbReference>
<dbReference type="PANTHER" id="PTHR11461:SF211">
    <property type="entry name" value="GH10112P-RELATED"/>
    <property type="match status" value="1"/>
</dbReference>
<dbReference type="Gene3D" id="6.20.40.10">
    <property type="match status" value="1"/>
</dbReference>
<evidence type="ECO:0000256" key="3">
    <source>
        <dbReference type="ARBA" id="ARBA00022525"/>
    </source>
</evidence>
<feature type="domain" description="Serpin" evidence="8">
    <location>
        <begin position="13"/>
        <end position="425"/>
    </location>
</feature>
<keyword evidence="3" id="KW-0964">Secreted</keyword>
<gene>
    <name evidence="9" type="ORF">HPB52_009695</name>
</gene>
<reference evidence="9" key="1">
    <citation type="journal article" date="2020" name="Cell">
        <title>Large-Scale Comparative Analyses of Tick Genomes Elucidate Their Genetic Diversity and Vector Capacities.</title>
        <authorList>
            <consortium name="Tick Genome and Microbiome Consortium (TIGMIC)"/>
            <person name="Jia N."/>
            <person name="Wang J."/>
            <person name="Shi W."/>
            <person name="Du L."/>
            <person name="Sun Y."/>
            <person name="Zhan W."/>
            <person name="Jiang J.F."/>
            <person name="Wang Q."/>
            <person name="Zhang B."/>
            <person name="Ji P."/>
            <person name="Bell-Sakyi L."/>
            <person name="Cui X.M."/>
            <person name="Yuan T.T."/>
            <person name="Jiang B.G."/>
            <person name="Yang W.F."/>
            <person name="Lam T.T."/>
            <person name="Chang Q.C."/>
            <person name="Ding S.J."/>
            <person name="Wang X.J."/>
            <person name="Zhu J.G."/>
            <person name="Ruan X.D."/>
            <person name="Zhao L."/>
            <person name="Wei J.T."/>
            <person name="Ye R.Z."/>
            <person name="Que T.C."/>
            <person name="Du C.H."/>
            <person name="Zhou Y.H."/>
            <person name="Cheng J.X."/>
            <person name="Dai P.F."/>
            <person name="Guo W.B."/>
            <person name="Han X.H."/>
            <person name="Huang E.J."/>
            <person name="Li L.F."/>
            <person name="Wei W."/>
            <person name="Gao Y.C."/>
            <person name="Liu J.Z."/>
            <person name="Shao H.Z."/>
            <person name="Wang X."/>
            <person name="Wang C.C."/>
            <person name="Yang T.C."/>
            <person name="Huo Q.B."/>
            <person name="Li W."/>
            <person name="Chen H.Y."/>
            <person name="Chen S.E."/>
            <person name="Zhou L.G."/>
            <person name="Ni X.B."/>
            <person name="Tian J.H."/>
            <person name="Sheng Y."/>
            <person name="Liu T."/>
            <person name="Pan Y.S."/>
            <person name="Xia L.Y."/>
            <person name="Li J."/>
            <person name="Zhao F."/>
            <person name="Cao W.C."/>
        </authorList>
    </citation>
    <scope>NUCLEOTIDE SEQUENCE</scope>
    <source>
        <strain evidence="9">Rsan-2018</strain>
    </source>
</reference>
<dbReference type="VEuPathDB" id="VectorBase:RSAN_045390"/>
<dbReference type="GO" id="GO:0005615">
    <property type="term" value="C:extracellular space"/>
    <property type="evidence" value="ECO:0007669"/>
    <property type="project" value="InterPro"/>
</dbReference>
<dbReference type="InterPro" id="IPR023795">
    <property type="entry name" value="Serpin_CS"/>
</dbReference>
<reference evidence="9" key="2">
    <citation type="submission" date="2021-09" db="EMBL/GenBank/DDBJ databases">
        <authorList>
            <person name="Jia N."/>
            <person name="Wang J."/>
            <person name="Shi W."/>
            <person name="Du L."/>
            <person name="Sun Y."/>
            <person name="Zhan W."/>
            <person name="Jiang J."/>
            <person name="Wang Q."/>
            <person name="Zhang B."/>
            <person name="Ji P."/>
            <person name="Sakyi L.B."/>
            <person name="Cui X."/>
            <person name="Yuan T."/>
            <person name="Jiang B."/>
            <person name="Yang W."/>
            <person name="Lam T.T.-Y."/>
            <person name="Chang Q."/>
            <person name="Ding S."/>
            <person name="Wang X."/>
            <person name="Zhu J."/>
            <person name="Ruan X."/>
            <person name="Zhao L."/>
            <person name="Wei J."/>
            <person name="Que T."/>
            <person name="Du C."/>
            <person name="Cheng J."/>
            <person name="Dai P."/>
            <person name="Han X."/>
            <person name="Huang E."/>
            <person name="Gao Y."/>
            <person name="Liu J."/>
            <person name="Shao H."/>
            <person name="Ye R."/>
            <person name="Li L."/>
            <person name="Wei W."/>
            <person name="Wang X."/>
            <person name="Wang C."/>
            <person name="Huo Q."/>
            <person name="Li W."/>
            <person name="Guo W."/>
            <person name="Chen H."/>
            <person name="Chen S."/>
            <person name="Zhou L."/>
            <person name="Zhou L."/>
            <person name="Ni X."/>
            <person name="Tian J."/>
            <person name="Zhou Y."/>
            <person name="Sheng Y."/>
            <person name="Liu T."/>
            <person name="Pan Y."/>
            <person name="Xia L."/>
            <person name="Li J."/>
            <person name="Zhao F."/>
            <person name="Cao W."/>
        </authorList>
    </citation>
    <scope>NUCLEOTIDE SEQUENCE</scope>
    <source>
        <strain evidence="9">Rsan-2018</strain>
        <tissue evidence="9">Larvae</tissue>
    </source>
</reference>
<dbReference type="Gene3D" id="2.30.39.10">
    <property type="entry name" value="Alpha-1-antitrypsin, domain 1"/>
    <property type="match status" value="1"/>
</dbReference>
<dbReference type="InterPro" id="IPR042185">
    <property type="entry name" value="Serpin_sf_2"/>
</dbReference>
<dbReference type="CDD" id="cd00172">
    <property type="entry name" value="serpin"/>
    <property type="match status" value="1"/>
</dbReference>
<organism evidence="9 10">
    <name type="scientific">Rhipicephalus sanguineus</name>
    <name type="common">Brown dog tick</name>
    <name type="synonym">Ixodes sanguineus</name>
    <dbReference type="NCBI Taxonomy" id="34632"/>
    <lineage>
        <taxon>Eukaryota</taxon>
        <taxon>Metazoa</taxon>
        <taxon>Ecdysozoa</taxon>
        <taxon>Arthropoda</taxon>
        <taxon>Chelicerata</taxon>
        <taxon>Arachnida</taxon>
        <taxon>Acari</taxon>
        <taxon>Parasitiformes</taxon>
        <taxon>Ixodida</taxon>
        <taxon>Ixodoidea</taxon>
        <taxon>Ixodidae</taxon>
        <taxon>Rhipicephalinae</taxon>
        <taxon>Rhipicephalus</taxon>
        <taxon>Rhipicephalus</taxon>
    </lineage>
</organism>
<dbReference type="PANTHER" id="PTHR11461">
    <property type="entry name" value="SERINE PROTEASE INHIBITOR, SERPIN"/>
    <property type="match status" value="1"/>
</dbReference>
<dbReference type="Proteomes" id="UP000821837">
    <property type="component" value="Chromosome 11"/>
</dbReference>
<dbReference type="PROSITE" id="PS00284">
    <property type="entry name" value="SERPIN"/>
    <property type="match status" value="1"/>
</dbReference>
<dbReference type="InterPro" id="IPR023796">
    <property type="entry name" value="Serpin_dom"/>
</dbReference>
<dbReference type="AlphaFoldDB" id="A0A9D4Q995"/>
<dbReference type="GO" id="GO:0004867">
    <property type="term" value="F:serine-type endopeptidase inhibitor activity"/>
    <property type="evidence" value="ECO:0007669"/>
    <property type="project" value="UniProtKB-KW"/>
</dbReference>
<name>A0A9D4Q995_RHISA</name>
<dbReference type="SUPFAM" id="SSF56574">
    <property type="entry name" value="Serpins"/>
    <property type="match status" value="1"/>
</dbReference>
<dbReference type="InterPro" id="IPR036186">
    <property type="entry name" value="Serpin_sf"/>
</dbReference>
<dbReference type="Pfam" id="PF00079">
    <property type="entry name" value="Serpin"/>
    <property type="match status" value="2"/>
</dbReference>
<evidence type="ECO:0000256" key="6">
    <source>
        <dbReference type="ARBA" id="ARBA00023180"/>
    </source>
</evidence>
<keyword evidence="4" id="KW-0646">Protease inhibitor</keyword>
<protein>
    <recommendedName>
        <fullName evidence="8">Serpin domain-containing protein</fullName>
    </recommendedName>
</protein>
<keyword evidence="10" id="KW-1185">Reference proteome</keyword>
<dbReference type="InterPro" id="IPR000215">
    <property type="entry name" value="Serpin_fam"/>
</dbReference>
<evidence type="ECO:0000313" key="10">
    <source>
        <dbReference type="Proteomes" id="UP000821837"/>
    </source>
</evidence>
<evidence type="ECO:0000256" key="1">
    <source>
        <dbReference type="ARBA" id="ARBA00004613"/>
    </source>
</evidence>
<dbReference type="EMBL" id="JABSTV010001247">
    <property type="protein sequence ID" value="KAH7972220.1"/>
    <property type="molecule type" value="Genomic_DNA"/>
</dbReference>
<keyword evidence="5" id="KW-0722">Serine protease inhibitor</keyword>
<evidence type="ECO:0000259" key="8">
    <source>
        <dbReference type="SMART" id="SM00093"/>
    </source>
</evidence>
<proteinExistence type="inferred from homology"/>